<accession>A0ABU7SBC4</accession>
<reference evidence="3 4" key="1">
    <citation type="submission" date="2024-01" db="EMBL/GenBank/DDBJ databases">
        <title>Genome insights into Plantactinospora veratri sp. nov.</title>
        <authorList>
            <person name="Wang L."/>
        </authorList>
    </citation>
    <scope>NUCLEOTIDE SEQUENCE [LARGE SCALE GENOMIC DNA]</scope>
    <source>
        <strain evidence="3 4">NEAU-FHS4</strain>
    </source>
</reference>
<name>A0ABU7SBC4_9ACTN</name>
<dbReference type="EMBL" id="JAZGQL010000006">
    <property type="protein sequence ID" value="MEE6307236.1"/>
    <property type="molecule type" value="Genomic_DNA"/>
</dbReference>
<gene>
    <name evidence="3" type="ORF">V1634_10415</name>
</gene>
<dbReference type="Proteomes" id="UP001339911">
    <property type="component" value="Unassembled WGS sequence"/>
</dbReference>
<keyword evidence="2" id="KW-0812">Transmembrane</keyword>
<comment type="caution">
    <text evidence="3">The sequence shown here is derived from an EMBL/GenBank/DDBJ whole genome shotgun (WGS) entry which is preliminary data.</text>
</comment>
<feature type="region of interest" description="Disordered" evidence="1">
    <location>
        <begin position="87"/>
        <end position="107"/>
    </location>
</feature>
<evidence type="ECO:0000256" key="2">
    <source>
        <dbReference type="SAM" id="Phobius"/>
    </source>
</evidence>
<organism evidence="3 4">
    <name type="scientific">Plantactinospora veratri</name>
    <dbReference type="NCBI Taxonomy" id="1436122"/>
    <lineage>
        <taxon>Bacteria</taxon>
        <taxon>Bacillati</taxon>
        <taxon>Actinomycetota</taxon>
        <taxon>Actinomycetes</taxon>
        <taxon>Micromonosporales</taxon>
        <taxon>Micromonosporaceae</taxon>
        <taxon>Plantactinospora</taxon>
    </lineage>
</organism>
<feature type="region of interest" description="Disordered" evidence="1">
    <location>
        <begin position="127"/>
        <end position="169"/>
    </location>
</feature>
<evidence type="ECO:0000313" key="4">
    <source>
        <dbReference type="Proteomes" id="UP001339911"/>
    </source>
</evidence>
<protein>
    <submittedName>
        <fullName evidence="3">DUF308 domain-containing protein</fullName>
    </submittedName>
</protein>
<feature type="transmembrane region" description="Helical" evidence="2">
    <location>
        <begin position="222"/>
        <end position="243"/>
    </location>
</feature>
<feature type="transmembrane region" description="Helical" evidence="2">
    <location>
        <begin position="249"/>
        <end position="267"/>
    </location>
</feature>
<evidence type="ECO:0000256" key="1">
    <source>
        <dbReference type="SAM" id="MobiDB-lite"/>
    </source>
</evidence>
<keyword evidence="2" id="KW-1133">Transmembrane helix</keyword>
<proteinExistence type="predicted"/>
<dbReference type="RefSeq" id="WP_331207550.1">
    <property type="nucleotide sequence ID" value="NZ_JAZGQL010000006.1"/>
</dbReference>
<evidence type="ECO:0000313" key="3">
    <source>
        <dbReference type="EMBL" id="MEE6307236.1"/>
    </source>
</evidence>
<keyword evidence="4" id="KW-1185">Reference proteome</keyword>
<keyword evidence="2" id="KW-0472">Membrane</keyword>
<sequence length="285" mass="30249">MSAGGARRGRRDNGLEATEYAVAGDVDPRLGEHLLDVLAAGGIAAYLQPSADLNPVTRTTTVPSRPVDRLYVDRSFLATAKDYLSQLADEETPSQPPAPRPDPDRDPDVEAEWARIVAGYHTEVAADSRSWPAAEDVAVGETTERATGTATSRPGTELSGPPDQGVRRLPSATEISGISVGGRADDPSLLDGLDTFGADLPDDQDERYVPPPPPPLPRLSKYAVVGVLAIVTGFVLFLFPHLLPIDRGLVTVLGFAGILGGFVTLIWRLRPGNEEDDDPDDGAVV</sequence>